<sequence length="391" mass="41772">SGEGSPEEPMRDIQDAIDAAEEGDTVLVLPGTYDNSDDQNLTFNYDGDNNQPKHIVLISRGGPDSTIIDCEGSESAFVIMSGTDTTLQIVGFKIINGWAQNGFMGSAINIEQYGTEESRAVFKNCIIEDGDGYGPAVRISGGTGIFRDCVIRNNRHESSDGPGPGSRIQGGGFDVQTLNYCCPEVNTPGNLFLDRCKVVGNYIDYTGSETNCNPHGAGIFVLESSVATIKNTLIADNYFTGSGTCGSGTAGLDAENAELTLINTTITGNQGYSDGDAPGLKASNFYESNDTKTIILNTIVAGNSPSSHQTELYNGFTDYFAVENSIFENSSSQSWFDPDDNHYDFNPQFADTTYVLSEYSRAIGRGGSSIEDADENDLLAPGVDLLGNPRP</sequence>
<gene>
    <name evidence="1" type="ORF">METZ01_LOCUS294843</name>
</gene>
<accession>A0A382LZ20</accession>
<dbReference type="InterPro" id="IPR012334">
    <property type="entry name" value="Pectin_lyas_fold"/>
</dbReference>
<dbReference type="Gene3D" id="2.160.20.10">
    <property type="entry name" value="Single-stranded right-handed beta-helix, Pectin lyase-like"/>
    <property type="match status" value="1"/>
</dbReference>
<dbReference type="InterPro" id="IPR011050">
    <property type="entry name" value="Pectin_lyase_fold/virulence"/>
</dbReference>
<name>A0A382LZ20_9ZZZZ</name>
<evidence type="ECO:0008006" key="2">
    <source>
        <dbReference type="Google" id="ProtNLM"/>
    </source>
</evidence>
<organism evidence="1">
    <name type="scientific">marine metagenome</name>
    <dbReference type="NCBI Taxonomy" id="408172"/>
    <lineage>
        <taxon>unclassified sequences</taxon>
        <taxon>metagenomes</taxon>
        <taxon>ecological metagenomes</taxon>
    </lineage>
</organism>
<feature type="non-terminal residue" evidence="1">
    <location>
        <position position="1"/>
    </location>
</feature>
<feature type="non-terminal residue" evidence="1">
    <location>
        <position position="391"/>
    </location>
</feature>
<dbReference type="AlphaFoldDB" id="A0A382LZ20"/>
<protein>
    <recommendedName>
        <fullName evidence="2">DUF1565 domain-containing protein</fullName>
    </recommendedName>
</protein>
<evidence type="ECO:0000313" key="1">
    <source>
        <dbReference type="EMBL" id="SVC41989.1"/>
    </source>
</evidence>
<proteinExistence type="predicted"/>
<dbReference type="EMBL" id="UINC01090231">
    <property type="protein sequence ID" value="SVC41989.1"/>
    <property type="molecule type" value="Genomic_DNA"/>
</dbReference>
<dbReference type="SUPFAM" id="SSF51126">
    <property type="entry name" value="Pectin lyase-like"/>
    <property type="match status" value="1"/>
</dbReference>
<reference evidence="1" key="1">
    <citation type="submission" date="2018-05" db="EMBL/GenBank/DDBJ databases">
        <authorList>
            <person name="Lanie J.A."/>
            <person name="Ng W.-L."/>
            <person name="Kazmierczak K.M."/>
            <person name="Andrzejewski T.M."/>
            <person name="Davidsen T.M."/>
            <person name="Wayne K.J."/>
            <person name="Tettelin H."/>
            <person name="Glass J.I."/>
            <person name="Rusch D."/>
            <person name="Podicherti R."/>
            <person name="Tsui H.-C.T."/>
            <person name="Winkler M.E."/>
        </authorList>
    </citation>
    <scope>NUCLEOTIDE SEQUENCE</scope>
</reference>